<proteinExistence type="predicted"/>
<dbReference type="RefSeq" id="WP_012345905.1">
    <property type="nucleotide sequence ID" value="NC_010524.1"/>
</dbReference>
<evidence type="ECO:0000313" key="7">
    <source>
        <dbReference type="Proteomes" id="UP000001693"/>
    </source>
</evidence>
<evidence type="ECO:0000256" key="1">
    <source>
        <dbReference type="ARBA" id="ARBA00004370"/>
    </source>
</evidence>
<dbReference type="STRING" id="395495.Lcho_0871"/>
<evidence type="ECO:0000256" key="2">
    <source>
        <dbReference type="ARBA" id="ARBA00022692"/>
    </source>
</evidence>
<keyword evidence="2 5" id="KW-0812">Transmembrane</keyword>
<feature type="transmembrane region" description="Helical" evidence="5">
    <location>
        <begin position="21"/>
        <end position="38"/>
    </location>
</feature>
<evidence type="ECO:0000256" key="4">
    <source>
        <dbReference type="ARBA" id="ARBA00023136"/>
    </source>
</evidence>
<accession>B1Y1W3</accession>
<dbReference type="KEGG" id="lch:Lcho_0871"/>
<dbReference type="EMBL" id="CP001013">
    <property type="protein sequence ID" value="ACB33143.1"/>
    <property type="molecule type" value="Genomic_DNA"/>
</dbReference>
<keyword evidence="4 5" id="KW-0472">Membrane</keyword>
<keyword evidence="7" id="KW-1185">Reference proteome</keyword>
<keyword evidence="3 5" id="KW-1133">Transmembrane helix</keyword>
<dbReference type="AlphaFoldDB" id="B1Y1W3"/>
<evidence type="ECO:0000256" key="3">
    <source>
        <dbReference type="ARBA" id="ARBA00022989"/>
    </source>
</evidence>
<feature type="transmembrane region" description="Helical" evidence="5">
    <location>
        <begin position="44"/>
        <end position="66"/>
    </location>
</feature>
<dbReference type="HOGENOM" id="CLU_158477_0_0_4"/>
<dbReference type="GO" id="GO:0016020">
    <property type="term" value="C:membrane"/>
    <property type="evidence" value="ECO:0007669"/>
    <property type="project" value="UniProtKB-SubCell"/>
</dbReference>
<sequence length="110" mass="12348">MLAEAIYKGATRPAMKLGIPLVPLVVLFGGGMLLIVWGGTLLSWWLSLAVLLALVPALLWMSWVTARDEQRFRQMAIATKLKLHDRNHAFWCARSYSPTLYAGARDAWHV</sequence>
<dbReference type="Pfam" id="PF05101">
    <property type="entry name" value="VirB3"/>
    <property type="match status" value="1"/>
</dbReference>
<protein>
    <submittedName>
        <fullName evidence="6">Type IV secretory pathway VirB3 family protein</fullName>
    </submittedName>
</protein>
<organism evidence="6 7">
    <name type="scientific">Leptothrix cholodnii (strain ATCC 51168 / LMG 8142 / SP-6)</name>
    <name type="common">Leptothrix discophora (strain SP-6)</name>
    <dbReference type="NCBI Taxonomy" id="395495"/>
    <lineage>
        <taxon>Bacteria</taxon>
        <taxon>Pseudomonadati</taxon>
        <taxon>Pseudomonadota</taxon>
        <taxon>Betaproteobacteria</taxon>
        <taxon>Burkholderiales</taxon>
        <taxon>Sphaerotilaceae</taxon>
        <taxon>Leptothrix</taxon>
    </lineage>
</organism>
<reference evidence="6 7" key="1">
    <citation type="submission" date="2008-03" db="EMBL/GenBank/DDBJ databases">
        <title>Complete sequence of Leptothrix cholodnii SP-6.</title>
        <authorList>
            <consortium name="US DOE Joint Genome Institute"/>
            <person name="Copeland A."/>
            <person name="Lucas S."/>
            <person name="Lapidus A."/>
            <person name="Glavina del Rio T."/>
            <person name="Dalin E."/>
            <person name="Tice H."/>
            <person name="Bruce D."/>
            <person name="Goodwin L."/>
            <person name="Pitluck S."/>
            <person name="Chertkov O."/>
            <person name="Brettin T."/>
            <person name="Detter J.C."/>
            <person name="Han C."/>
            <person name="Kuske C.R."/>
            <person name="Schmutz J."/>
            <person name="Larimer F."/>
            <person name="Land M."/>
            <person name="Hauser L."/>
            <person name="Kyrpides N."/>
            <person name="Lykidis A."/>
            <person name="Emerson D."/>
            <person name="Richardson P."/>
        </authorList>
    </citation>
    <scope>NUCLEOTIDE SEQUENCE [LARGE SCALE GENOMIC DNA]</scope>
    <source>
        <strain evidence="7">ATCC 51168 / LMG 8142 / SP-6</strain>
    </source>
</reference>
<dbReference type="eggNOG" id="COG3702">
    <property type="taxonomic scope" value="Bacteria"/>
</dbReference>
<evidence type="ECO:0000256" key="5">
    <source>
        <dbReference type="SAM" id="Phobius"/>
    </source>
</evidence>
<dbReference type="OrthoDB" id="6624477at2"/>
<name>B1Y1W3_LEPCP</name>
<evidence type="ECO:0000313" key="6">
    <source>
        <dbReference type="EMBL" id="ACB33143.1"/>
    </source>
</evidence>
<comment type="subcellular location">
    <subcellularLocation>
        <location evidence="1">Membrane</location>
    </subcellularLocation>
</comment>
<gene>
    <name evidence="6" type="ordered locus">Lcho_0871</name>
</gene>
<dbReference type="InterPro" id="IPR007792">
    <property type="entry name" value="T4SS_VirB3/TrbD/AvhB"/>
</dbReference>
<dbReference type="Proteomes" id="UP000001693">
    <property type="component" value="Chromosome"/>
</dbReference>